<reference evidence="7" key="1">
    <citation type="journal article" date="2021" name="PeerJ">
        <title>Extensive microbial diversity within the chicken gut microbiome revealed by metagenomics and culture.</title>
        <authorList>
            <person name="Gilroy R."/>
            <person name="Ravi A."/>
            <person name="Getino M."/>
            <person name="Pursley I."/>
            <person name="Horton D.L."/>
            <person name="Alikhan N.F."/>
            <person name="Baker D."/>
            <person name="Gharbi K."/>
            <person name="Hall N."/>
            <person name="Watson M."/>
            <person name="Adriaenssens E.M."/>
            <person name="Foster-Nyarko E."/>
            <person name="Jarju S."/>
            <person name="Secka A."/>
            <person name="Antonio M."/>
            <person name="Oren A."/>
            <person name="Chaudhuri R.R."/>
            <person name="La Ragione R."/>
            <person name="Hildebrand F."/>
            <person name="Pallen M.J."/>
        </authorList>
    </citation>
    <scope>NUCLEOTIDE SEQUENCE</scope>
    <source>
        <strain evidence="7">ChiHjej12B11-24981</strain>
    </source>
</reference>
<feature type="binding site" evidence="6">
    <location>
        <position position="292"/>
    </location>
    <ligand>
        <name>Mn(2+)</name>
        <dbReference type="ChEBI" id="CHEBI:29035"/>
    </ligand>
</feature>
<evidence type="ECO:0000256" key="2">
    <source>
        <dbReference type="ARBA" id="ARBA00022723"/>
    </source>
</evidence>
<dbReference type="EC" id="5.3.1.14" evidence="6"/>
<comment type="function">
    <text evidence="6">Catalyzes the interconversion of L-rhamnose and L-rhamnulose.</text>
</comment>
<dbReference type="InterPro" id="IPR009308">
    <property type="entry name" value="Rhamnose_isomerase"/>
</dbReference>
<accession>A0A9D2A6R7</accession>
<evidence type="ECO:0000313" key="8">
    <source>
        <dbReference type="Proteomes" id="UP000824023"/>
    </source>
</evidence>
<dbReference type="GO" id="GO:0030145">
    <property type="term" value="F:manganese ion binding"/>
    <property type="evidence" value="ECO:0007669"/>
    <property type="project" value="UniProtKB-UniRule"/>
</dbReference>
<evidence type="ECO:0000313" key="7">
    <source>
        <dbReference type="EMBL" id="HIZ01967.1"/>
    </source>
</evidence>
<dbReference type="GO" id="GO:0008740">
    <property type="term" value="F:L-rhamnose isomerase activity"/>
    <property type="evidence" value="ECO:0007669"/>
    <property type="project" value="UniProtKB-UniRule"/>
</dbReference>
<dbReference type="Gene3D" id="3.20.20.150">
    <property type="entry name" value="Divalent-metal-dependent TIM barrel enzymes"/>
    <property type="match status" value="1"/>
</dbReference>
<comment type="pathway">
    <text evidence="6">Carbohydrate degradation; L-rhamnose degradation; glycerone phosphate from L-rhamnose: step 1/3.</text>
</comment>
<sequence length="416" mass="47450">MKEELINNAYKLAKARYADLGIDTDKVMDTLQRISLSLHCWQADDVTGFESRGALTGGIQTTGNYPGKARNIDELRQDILKAASYIPGKHRLSLHEIYGDFGGQFVDRDQVEPRHFESWMQWAAENGMRLDFNSTSFSHPKSGDLSLANPDKSIRDFWVEHTKRCRAIAEEMGKRQKDPCIMNLWVHDGSKDITVNRMKYRELLKDSLDRIFAQEYTHMKDCVESKVFGIGLESYTVGSNDFYIGYGVLRQKLITLDTGHFHPTESVADKLSSLLLFVPEVMLHVSRPVRWDSDHVTIMNDETLDLCHEIVRCGALGRVHIGLDYFDASINRIGAYVIGSRATLKCLLQALLEPLDTLRRYEAEGKGFQRLALLEEAKSLPWNAVWDMFCLKNDVPVGDEFISEIEKYEAEVTSKR</sequence>
<reference evidence="7" key="2">
    <citation type="submission" date="2021-04" db="EMBL/GenBank/DDBJ databases">
        <authorList>
            <person name="Gilroy R."/>
        </authorList>
    </citation>
    <scope>NUCLEOTIDE SEQUENCE</scope>
    <source>
        <strain evidence="7">ChiHjej12B11-24981</strain>
    </source>
</reference>
<evidence type="ECO:0000256" key="6">
    <source>
        <dbReference type="HAMAP-Rule" id="MF_00541"/>
    </source>
</evidence>
<dbReference type="GO" id="GO:0019324">
    <property type="term" value="P:L-lyxose metabolic process"/>
    <property type="evidence" value="ECO:0007669"/>
    <property type="project" value="TreeGrafter"/>
</dbReference>
<dbReference type="PANTHER" id="PTHR30268">
    <property type="entry name" value="L-RHAMNOSE ISOMERASE"/>
    <property type="match status" value="1"/>
</dbReference>
<keyword evidence="4 6" id="KW-0413">Isomerase</keyword>
<feature type="binding site" evidence="6">
    <location>
        <position position="294"/>
    </location>
    <ligand>
        <name>Mn(2+)</name>
        <dbReference type="ChEBI" id="CHEBI:29035"/>
    </ligand>
</feature>
<evidence type="ECO:0000256" key="1">
    <source>
        <dbReference type="ARBA" id="ARBA00022490"/>
    </source>
</evidence>
<protein>
    <recommendedName>
        <fullName evidence="6">L-rhamnose isomerase</fullName>
        <ecNumber evidence="6">5.3.1.14</ecNumber>
    </recommendedName>
</protein>
<dbReference type="NCBIfam" id="NF002203">
    <property type="entry name" value="PRK01076.1"/>
    <property type="match status" value="1"/>
</dbReference>
<comment type="cofactor">
    <cofactor evidence="6">
        <name>Mn(2+)</name>
        <dbReference type="ChEBI" id="CHEBI:29035"/>
    </cofactor>
    <text evidence="6">Binds 1 Mn(2+) ion per subunit.</text>
</comment>
<comment type="caution">
    <text evidence="7">The sequence shown here is derived from an EMBL/GenBank/DDBJ whole genome shotgun (WGS) entry which is preliminary data.</text>
</comment>
<dbReference type="GO" id="GO:0019301">
    <property type="term" value="P:rhamnose catabolic process"/>
    <property type="evidence" value="ECO:0007669"/>
    <property type="project" value="UniProtKB-UniRule"/>
</dbReference>
<comment type="catalytic activity">
    <reaction evidence="6">
        <text>L-rhamnopyranose = L-rhamnulose</text>
        <dbReference type="Rhea" id="RHEA:23160"/>
        <dbReference type="ChEBI" id="CHEBI:17897"/>
        <dbReference type="ChEBI" id="CHEBI:62346"/>
        <dbReference type="EC" id="5.3.1.14"/>
    </reaction>
</comment>
<dbReference type="PANTHER" id="PTHR30268:SF0">
    <property type="entry name" value="L-RHAMNOSE ISOMERASE"/>
    <property type="match status" value="1"/>
</dbReference>
<organism evidence="7 8">
    <name type="scientific">Candidatus Bacteroides merdipullorum</name>
    <dbReference type="NCBI Taxonomy" id="2838474"/>
    <lineage>
        <taxon>Bacteria</taxon>
        <taxon>Pseudomonadati</taxon>
        <taxon>Bacteroidota</taxon>
        <taxon>Bacteroidia</taxon>
        <taxon>Bacteroidales</taxon>
        <taxon>Bacteroidaceae</taxon>
        <taxon>Bacteroides</taxon>
    </lineage>
</organism>
<dbReference type="EMBL" id="DXCK01000094">
    <property type="protein sequence ID" value="HIZ01967.1"/>
    <property type="molecule type" value="Genomic_DNA"/>
</dbReference>
<keyword evidence="2 6" id="KW-0479">Metal-binding</keyword>
<evidence type="ECO:0000256" key="3">
    <source>
        <dbReference type="ARBA" id="ARBA00023211"/>
    </source>
</evidence>
<dbReference type="InterPro" id="IPR050337">
    <property type="entry name" value="L-rhamnose_isomerase"/>
</dbReference>
<feature type="binding site" evidence="6">
    <location>
        <position position="260"/>
    </location>
    <ligand>
        <name>Mn(2+)</name>
        <dbReference type="ChEBI" id="CHEBI:29035"/>
    </ligand>
</feature>
<keyword evidence="3 6" id="KW-0464">Manganese</keyword>
<keyword evidence="1 6" id="KW-0963">Cytoplasm</keyword>
<dbReference type="GO" id="GO:0005737">
    <property type="term" value="C:cytoplasm"/>
    <property type="evidence" value="ECO:0007669"/>
    <property type="project" value="UniProtKB-SubCell"/>
</dbReference>
<evidence type="ECO:0000256" key="5">
    <source>
        <dbReference type="ARBA" id="ARBA00023308"/>
    </source>
</evidence>
<dbReference type="SUPFAM" id="SSF51658">
    <property type="entry name" value="Xylose isomerase-like"/>
    <property type="match status" value="1"/>
</dbReference>
<comment type="similarity">
    <text evidence="6">Belongs to the rhamnose isomerase family.</text>
</comment>
<keyword evidence="5 6" id="KW-0684">Rhamnose metabolism</keyword>
<dbReference type="Proteomes" id="UP000824023">
    <property type="component" value="Unassembled WGS sequence"/>
</dbReference>
<dbReference type="InterPro" id="IPR036237">
    <property type="entry name" value="Xyl_isomerase-like_sf"/>
</dbReference>
<gene>
    <name evidence="6" type="primary">rhaA</name>
    <name evidence="7" type="ORF">H9819_06925</name>
</gene>
<dbReference type="Pfam" id="PF06134">
    <property type="entry name" value="RhaA"/>
    <property type="match status" value="1"/>
</dbReference>
<dbReference type="AlphaFoldDB" id="A0A9D2A6R7"/>
<name>A0A9D2A6R7_9BACE</name>
<evidence type="ECO:0000256" key="4">
    <source>
        <dbReference type="ARBA" id="ARBA00023235"/>
    </source>
</evidence>
<proteinExistence type="inferred from homology"/>
<comment type="subcellular location">
    <subcellularLocation>
        <location evidence="6">Cytoplasm</location>
    </subcellularLocation>
</comment>
<dbReference type="HAMAP" id="MF_00541">
    <property type="entry name" value="RhaA"/>
    <property type="match status" value="1"/>
</dbReference>